<evidence type="ECO:0000259" key="6">
    <source>
        <dbReference type="SMART" id="SM00983"/>
    </source>
</evidence>
<evidence type="ECO:0000313" key="7">
    <source>
        <dbReference type="EMBL" id="HIR61253.1"/>
    </source>
</evidence>
<dbReference type="InterPro" id="IPR036759">
    <property type="entry name" value="TPK_catalytic_sf"/>
</dbReference>
<dbReference type="SMART" id="SM00983">
    <property type="entry name" value="TPK_B1_binding"/>
    <property type="match status" value="1"/>
</dbReference>
<dbReference type="InterPro" id="IPR007371">
    <property type="entry name" value="TPK_catalytic"/>
</dbReference>
<gene>
    <name evidence="7" type="ORF">IAB37_06755</name>
</gene>
<dbReference type="GO" id="GO:0005524">
    <property type="term" value="F:ATP binding"/>
    <property type="evidence" value="ECO:0007669"/>
    <property type="project" value="UniProtKB-KW"/>
</dbReference>
<reference evidence="7" key="2">
    <citation type="journal article" date="2021" name="PeerJ">
        <title>Extensive microbial diversity within the chicken gut microbiome revealed by metagenomics and culture.</title>
        <authorList>
            <person name="Gilroy R."/>
            <person name="Ravi A."/>
            <person name="Getino M."/>
            <person name="Pursley I."/>
            <person name="Horton D.L."/>
            <person name="Alikhan N.F."/>
            <person name="Baker D."/>
            <person name="Gharbi K."/>
            <person name="Hall N."/>
            <person name="Watson M."/>
            <person name="Adriaenssens E.M."/>
            <person name="Foster-Nyarko E."/>
            <person name="Jarju S."/>
            <person name="Secka A."/>
            <person name="Antonio M."/>
            <person name="Oren A."/>
            <person name="Chaudhuri R.R."/>
            <person name="La Ragione R."/>
            <person name="Hildebrand F."/>
            <person name="Pallen M.J."/>
        </authorList>
    </citation>
    <scope>NUCLEOTIDE SEQUENCE</scope>
    <source>
        <strain evidence="7">CHK189-12415</strain>
    </source>
</reference>
<dbReference type="InterPro" id="IPR036371">
    <property type="entry name" value="TPK_B1-bd_sf"/>
</dbReference>
<dbReference type="GO" id="GO:0009229">
    <property type="term" value="P:thiamine diphosphate biosynthetic process"/>
    <property type="evidence" value="ECO:0007669"/>
    <property type="project" value="InterPro"/>
</dbReference>
<dbReference type="NCBIfam" id="TIGR01378">
    <property type="entry name" value="thi_PPkinase"/>
    <property type="match status" value="1"/>
</dbReference>
<evidence type="ECO:0000256" key="4">
    <source>
        <dbReference type="ARBA" id="ARBA00022840"/>
    </source>
</evidence>
<proteinExistence type="predicted"/>
<reference evidence="7" key="1">
    <citation type="submission" date="2020-10" db="EMBL/GenBank/DDBJ databases">
        <authorList>
            <person name="Gilroy R."/>
        </authorList>
    </citation>
    <scope>NUCLEOTIDE SEQUENCE</scope>
    <source>
        <strain evidence="7">CHK189-12415</strain>
    </source>
</reference>
<evidence type="ECO:0000256" key="3">
    <source>
        <dbReference type="ARBA" id="ARBA00022777"/>
    </source>
</evidence>
<protein>
    <recommendedName>
        <fullName evidence="5">Thiamine diphosphokinase</fullName>
        <ecNumber evidence="5">2.7.6.2</ecNumber>
    </recommendedName>
</protein>
<keyword evidence="1 7" id="KW-0808">Transferase</keyword>
<dbReference type="GO" id="GO:0004788">
    <property type="term" value="F:thiamine diphosphokinase activity"/>
    <property type="evidence" value="ECO:0007669"/>
    <property type="project" value="UniProtKB-UniRule"/>
</dbReference>
<evidence type="ECO:0000256" key="1">
    <source>
        <dbReference type="ARBA" id="ARBA00022679"/>
    </source>
</evidence>
<dbReference type="GO" id="GO:0006772">
    <property type="term" value="P:thiamine metabolic process"/>
    <property type="evidence" value="ECO:0007669"/>
    <property type="project" value="UniProtKB-UniRule"/>
</dbReference>
<keyword evidence="4" id="KW-0067">ATP-binding</keyword>
<dbReference type="GO" id="GO:0030975">
    <property type="term" value="F:thiamine binding"/>
    <property type="evidence" value="ECO:0007669"/>
    <property type="project" value="InterPro"/>
</dbReference>
<dbReference type="InterPro" id="IPR007373">
    <property type="entry name" value="Thiamin_PyroPKinase_B1-bd"/>
</dbReference>
<evidence type="ECO:0000256" key="2">
    <source>
        <dbReference type="ARBA" id="ARBA00022741"/>
    </source>
</evidence>
<evidence type="ECO:0000256" key="5">
    <source>
        <dbReference type="NCBIfam" id="TIGR01378"/>
    </source>
</evidence>
<dbReference type="PANTHER" id="PTHR41299">
    <property type="entry name" value="THIAMINE PYROPHOSPHOKINASE"/>
    <property type="match status" value="1"/>
</dbReference>
<evidence type="ECO:0000313" key="8">
    <source>
        <dbReference type="Proteomes" id="UP000824241"/>
    </source>
</evidence>
<keyword evidence="2" id="KW-0547">Nucleotide-binding</keyword>
<organism evidence="7 8">
    <name type="scientific">Candidatus Faecivivens stercoravium</name>
    <dbReference type="NCBI Taxonomy" id="2840803"/>
    <lineage>
        <taxon>Bacteria</taxon>
        <taxon>Bacillati</taxon>
        <taxon>Bacillota</taxon>
        <taxon>Clostridia</taxon>
        <taxon>Eubacteriales</taxon>
        <taxon>Oscillospiraceae</taxon>
        <taxon>Oscillospiraceae incertae sedis</taxon>
        <taxon>Candidatus Faecivivens</taxon>
    </lineage>
</organism>
<comment type="caution">
    <text evidence="7">The sequence shown here is derived from an EMBL/GenBank/DDBJ whole genome shotgun (WGS) entry which is preliminary data.</text>
</comment>
<name>A0A9D1J575_9FIRM</name>
<dbReference type="Proteomes" id="UP000824241">
    <property type="component" value="Unassembled WGS sequence"/>
</dbReference>
<dbReference type="PANTHER" id="PTHR41299:SF1">
    <property type="entry name" value="THIAMINE PYROPHOSPHOKINASE"/>
    <property type="match status" value="1"/>
</dbReference>
<dbReference type="InterPro" id="IPR006282">
    <property type="entry name" value="Thi_PPkinase"/>
</dbReference>
<dbReference type="Pfam" id="PF04263">
    <property type="entry name" value="TPK_catalytic"/>
    <property type="match status" value="1"/>
</dbReference>
<keyword evidence="3" id="KW-0418">Kinase</keyword>
<dbReference type="EMBL" id="DVHA01000214">
    <property type="protein sequence ID" value="HIR61253.1"/>
    <property type="molecule type" value="Genomic_DNA"/>
</dbReference>
<dbReference type="EC" id="2.7.6.2" evidence="5"/>
<dbReference type="Pfam" id="PF04265">
    <property type="entry name" value="TPK_B1_binding"/>
    <property type="match status" value="1"/>
</dbReference>
<dbReference type="InterPro" id="IPR053149">
    <property type="entry name" value="TPK"/>
</dbReference>
<dbReference type="SUPFAM" id="SSF63862">
    <property type="entry name" value="Thiamin pyrophosphokinase, substrate-binding domain"/>
    <property type="match status" value="1"/>
</dbReference>
<dbReference type="Gene3D" id="3.40.50.10240">
    <property type="entry name" value="Thiamin pyrophosphokinase, catalytic domain"/>
    <property type="match status" value="1"/>
</dbReference>
<dbReference type="CDD" id="cd07995">
    <property type="entry name" value="TPK"/>
    <property type="match status" value="1"/>
</dbReference>
<sequence length="207" mass="22341">MTGRCVIFAAGQMDITPLLPRPEQGDFIIAADAGIRNAAALGAAPDLVMGDMDSAAEEEVPEGALLFPVRKDDTDLMLAIKKGIEMGYQDFLIYGATGGRLDHTIASIQSLSYLLSHGCRGILVDGEQWVTLIRDGTVRIPAGYRHVSVFSYTERCRGVTLRGLSYPLEDGELDQNFPLGVSNSMVEDSASVSVKEGSLLIILSDYR</sequence>
<dbReference type="SUPFAM" id="SSF63999">
    <property type="entry name" value="Thiamin pyrophosphokinase, catalytic domain"/>
    <property type="match status" value="1"/>
</dbReference>
<accession>A0A9D1J575</accession>
<feature type="domain" description="Thiamin pyrophosphokinase thiamin-binding" evidence="6">
    <location>
        <begin position="136"/>
        <end position="200"/>
    </location>
</feature>
<dbReference type="AlphaFoldDB" id="A0A9D1J575"/>
<dbReference type="GO" id="GO:0016301">
    <property type="term" value="F:kinase activity"/>
    <property type="evidence" value="ECO:0007669"/>
    <property type="project" value="UniProtKB-KW"/>
</dbReference>